<feature type="compositionally biased region" description="Pro residues" evidence="1">
    <location>
        <begin position="918"/>
        <end position="933"/>
    </location>
</feature>
<feature type="region of interest" description="Disordered" evidence="1">
    <location>
        <begin position="180"/>
        <end position="204"/>
    </location>
</feature>
<organism evidence="2 3">
    <name type="scientific">Chlamydomonas schloesseri</name>
    <dbReference type="NCBI Taxonomy" id="2026947"/>
    <lineage>
        <taxon>Eukaryota</taxon>
        <taxon>Viridiplantae</taxon>
        <taxon>Chlorophyta</taxon>
        <taxon>core chlorophytes</taxon>
        <taxon>Chlorophyceae</taxon>
        <taxon>CS clade</taxon>
        <taxon>Chlamydomonadales</taxon>
        <taxon>Chlamydomonadaceae</taxon>
        <taxon>Chlamydomonas</taxon>
    </lineage>
</organism>
<evidence type="ECO:0000256" key="1">
    <source>
        <dbReference type="SAM" id="MobiDB-lite"/>
    </source>
</evidence>
<feature type="compositionally biased region" description="Pro residues" evidence="1">
    <location>
        <begin position="974"/>
        <end position="986"/>
    </location>
</feature>
<feature type="compositionally biased region" description="Pro residues" evidence="1">
    <location>
        <begin position="1292"/>
        <end position="1304"/>
    </location>
</feature>
<feature type="region of interest" description="Disordered" evidence="1">
    <location>
        <begin position="1170"/>
        <end position="1189"/>
    </location>
</feature>
<feature type="region of interest" description="Disordered" evidence="1">
    <location>
        <begin position="1027"/>
        <end position="1058"/>
    </location>
</feature>
<reference evidence="2" key="1">
    <citation type="journal article" date="2020" name="bioRxiv">
        <title>Comparative genomics of Chlamydomonas.</title>
        <authorList>
            <person name="Craig R.J."/>
            <person name="Hasan A.R."/>
            <person name="Ness R.W."/>
            <person name="Keightley P.D."/>
        </authorList>
    </citation>
    <scope>NUCLEOTIDE SEQUENCE</scope>
    <source>
        <strain evidence="2">CCAP 11/173</strain>
    </source>
</reference>
<feature type="region of interest" description="Disordered" evidence="1">
    <location>
        <begin position="710"/>
        <end position="740"/>
    </location>
</feature>
<protein>
    <submittedName>
        <fullName evidence="2">Uncharacterized protein</fullName>
    </submittedName>
</protein>
<dbReference type="EMBL" id="JAEHOD010000114">
    <property type="protein sequence ID" value="KAG2425600.1"/>
    <property type="molecule type" value="Genomic_DNA"/>
</dbReference>
<gene>
    <name evidence="2" type="ORF">HYH02_014974</name>
</gene>
<dbReference type="Proteomes" id="UP000613740">
    <property type="component" value="Unassembled WGS sequence"/>
</dbReference>
<feature type="compositionally biased region" description="Pro residues" evidence="1">
    <location>
        <begin position="600"/>
        <end position="617"/>
    </location>
</feature>
<sequence length="1370" mass="135786">MAEEAMALAAAALPPPVPLLVRVPGHGVRMWDTAGSRPSVGDGVPAAAVAGRSAGALAAGQPDALGSSGAVNSRDPDGGSTTSALPISAVAAAAQPLMAAQHRLTQILRIAGSRSKSMAAAAAASQPALLQPTSAALYPAGAGYSVGNSAAGPSSSGSCRVQPLDLPSCDLSSGWEAEWQDGLGFPPPQLEADEALGGGAPAPAAASSLVPPGCVPAGGSRLGVPSPPSDRMDVLSWLCEGTHELLAGQPDLSNLECWGTRATDGSGAFLLLHLTCHHQLLVWRAAGRGGAAAAAAAGGSGGAADGGVSDGGRRLAPLVSVTPKQAESLGESCLARLPAGTAVIVTTNVTSGGYRQHVAPHYMFDPSRTAGGQVQGQGQGSACGAIALARLLRVGPPTRLGASGDGGRVGDLRVPVLLDKTSFMWVPFKRYSDLVMDLGFSETIQSQVRRVGQDPLRQRLYTGAGQTVELMQQRHQQRHQQRKQEQGQRQERRQVQHQEQRQQQRQQLQQQGAAAAASGAAAAPSAPTTAAYAAGGGQPRLLEPLHQSLAPYVGGIHFLAAQAAAAITAARGHGAASGDRSSSAPAATPLGLVGARPATMLPPQPSGPLLPPRPPPAAAAGAAGQAGSFSRSLSRGPRAFAPPAISGGLVEDQRSMPPPPRPPPPPAPAHLLREGWGAAAASAAAAGLGLAGVPVYGNAMRALHNLQQKEEQRRHLQERRQAGSGVQGLAEPSEQPPVADMLSETTICPRQRAQTVVETHAMPAAASGAGSMVAGAAQPLAGCSKPGLGGAAAAAAQPAGGWRLPDGSSSGGGGRGGLATAAGPSHPVPAALGAVHAAAAAGAHAGMQAELCDSGGGRGSSQSGASACAPCGQDLDSAAAAALVAAAVVYQRPASRNDTSSTPAATPLGLVGARPATMLPPQPSGPLLPPRPPHAAAAGAAGQAGSFSRSLSRGPRAFAPPAISSGLVEDQRSMPPPPRPPPPPAPAHLLREGWGAAAASAAAAGLGLAGVPVYGDAMRALHNLQQKEEQRRHLQERRQAGSGVQGLAEPSEQPPVADMLSETTICPRQRAQTVVETHAMPAAASGAGSMVAGAAQPLAGCSKPGPGGAAAAAAQPAGGWRLPDGSSSGGGGRGGLATAAGPSHPVPAALGAVHAAAAAGAHAGMQAELCDSGGGRGSSQSGASARAPCGQDLDSAAAAALVAAAVVYQRPASRNDTSSTPAATPLGLVGARPATMLPLLPPGPLLPPRPPPAAAAGAAGQAGSFSRSLSRGPRAFAPPAISSGLVEDQRSMPPPPRPPPPPAPAHLLREGWGAAAASAAAAGLGLAGVDRIAMLEAVLYLLQREREAEEERALREPGDVALAAARSESC</sequence>
<feature type="compositionally biased region" description="Polar residues" evidence="1">
    <location>
        <begin position="894"/>
        <end position="904"/>
    </location>
</feature>
<feature type="region of interest" description="Disordered" evidence="1">
    <location>
        <begin position="574"/>
        <end position="671"/>
    </location>
</feature>
<feature type="region of interest" description="Disordered" evidence="1">
    <location>
        <begin position="1239"/>
        <end position="1307"/>
    </location>
</feature>
<feature type="region of interest" description="Disordered" evidence="1">
    <location>
        <begin position="798"/>
        <end position="822"/>
    </location>
</feature>
<feature type="compositionally biased region" description="Low complexity" evidence="1">
    <location>
        <begin position="1109"/>
        <end position="1119"/>
    </location>
</feature>
<feature type="compositionally biased region" description="Pro residues" evidence="1">
    <location>
        <begin position="1239"/>
        <end position="1253"/>
    </location>
</feature>
<evidence type="ECO:0000313" key="2">
    <source>
        <dbReference type="EMBL" id="KAG2425600.1"/>
    </source>
</evidence>
<keyword evidence="3" id="KW-1185">Reference proteome</keyword>
<feature type="compositionally biased region" description="Low complexity" evidence="1">
    <location>
        <begin position="503"/>
        <end position="522"/>
    </location>
</feature>
<feature type="compositionally biased region" description="Low complexity" evidence="1">
    <location>
        <begin position="618"/>
        <end position="628"/>
    </location>
</feature>
<feature type="compositionally biased region" description="Low complexity" evidence="1">
    <location>
        <begin position="934"/>
        <end position="946"/>
    </location>
</feature>
<feature type="region of interest" description="Disordered" evidence="1">
    <location>
        <begin position="1103"/>
        <end position="1140"/>
    </location>
</feature>
<feature type="compositionally biased region" description="Basic and acidic residues" evidence="1">
    <location>
        <begin position="482"/>
        <end position="502"/>
    </location>
</feature>
<feature type="compositionally biased region" description="Basic and acidic residues" evidence="1">
    <location>
        <begin position="1027"/>
        <end position="1039"/>
    </location>
</feature>
<feature type="region of interest" description="Disordered" evidence="1">
    <location>
        <begin position="893"/>
        <end position="989"/>
    </location>
</feature>
<feature type="region of interest" description="Disordered" evidence="1">
    <location>
        <begin position="60"/>
        <end position="83"/>
    </location>
</feature>
<comment type="caution">
    <text evidence="2">The sequence shown here is derived from an EMBL/GenBank/DDBJ whole genome shotgun (WGS) entry which is preliminary data.</text>
</comment>
<feature type="compositionally biased region" description="Basic and acidic residues" evidence="1">
    <location>
        <begin position="710"/>
        <end position="721"/>
    </location>
</feature>
<feature type="region of interest" description="Disordered" evidence="1">
    <location>
        <begin position="471"/>
        <end position="522"/>
    </location>
</feature>
<feature type="compositionally biased region" description="Low complexity" evidence="1">
    <location>
        <begin position="1254"/>
        <end position="1263"/>
    </location>
</feature>
<feature type="compositionally biased region" description="Pro residues" evidence="1">
    <location>
        <begin position="656"/>
        <end position="668"/>
    </location>
</feature>
<accession>A0A835SS08</accession>
<evidence type="ECO:0000313" key="3">
    <source>
        <dbReference type="Proteomes" id="UP000613740"/>
    </source>
</evidence>
<proteinExistence type="predicted"/>
<feature type="compositionally biased region" description="Low complexity" evidence="1">
    <location>
        <begin position="1178"/>
        <end position="1187"/>
    </location>
</feature>
<name>A0A835SS08_9CHLO</name>